<sequence>MAYQPYAPHSPAGQGAAEGAAPRPFARVRAGFGLRGPRRERHVVTAEELNALSLPVGDDGVLLGVDPQQQPAVLGLFRPTGYEIVLVGGVWTAQLIALRAAATGARVAVETGRPQAWAPMAQAAGGGQPCVTVHQVGRLGPQGPSVSAPVLVVRDLGARPPRSRLSAGPWQTMLTLLPYLGPNAQRVLGAADLVGAQRVSPQEAETIGRVMNLTEADVSALPLMGDDVTLWANRMRRQFVMTSPVDAEAQLLGAPRRVD</sequence>
<name>A0A345T118_9ACTN</name>
<accession>A0A345T118</accession>
<evidence type="ECO:0000256" key="1">
    <source>
        <dbReference type="SAM" id="MobiDB-lite"/>
    </source>
</evidence>
<dbReference type="AlphaFoldDB" id="A0A345T118"/>
<dbReference type="OrthoDB" id="4669120at2"/>
<proteinExistence type="predicted"/>
<gene>
    <name evidence="2" type="ORF">C7M71_021965</name>
</gene>
<protein>
    <submittedName>
        <fullName evidence="2">Uncharacterized protein</fullName>
    </submittedName>
</protein>
<reference evidence="3" key="1">
    <citation type="submission" date="2018-07" db="EMBL/GenBank/DDBJ databases">
        <title>Streptacidiphilus bronchialis DSM 106435 chromosome.</title>
        <authorList>
            <person name="Batra D."/>
            <person name="Gulvik C.A."/>
        </authorList>
    </citation>
    <scope>NUCLEOTIDE SEQUENCE [LARGE SCALE GENOMIC DNA]</scope>
    <source>
        <strain evidence="3">DSM 106435</strain>
    </source>
</reference>
<dbReference type="EMBL" id="CP031264">
    <property type="protein sequence ID" value="AXI79673.1"/>
    <property type="molecule type" value="Genomic_DNA"/>
</dbReference>
<keyword evidence="3" id="KW-1185">Reference proteome</keyword>
<dbReference type="RefSeq" id="WP_111490526.1">
    <property type="nucleotide sequence ID" value="NZ_CP031264.1"/>
</dbReference>
<dbReference type="Proteomes" id="UP000249340">
    <property type="component" value="Chromosome"/>
</dbReference>
<feature type="region of interest" description="Disordered" evidence="1">
    <location>
        <begin position="1"/>
        <end position="20"/>
    </location>
</feature>
<dbReference type="KEGG" id="stri:C7M71_021965"/>
<organism evidence="2 3">
    <name type="scientific">Peterkaempfera bronchialis</name>
    <dbReference type="NCBI Taxonomy" id="2126346"/>
    <lineage>
        <taxon>Bacteria</taxon>
        <taxon>Bacillati</taxon>
        <taxon>Actinomycetota</taxon>
        <taxon>Actinomycetes</taxon>
        <taxon>Kitasatosporales</taxon>
        <taxon>Streptomycetaceae</taxon>
        <taxon>Peterkaempfera</taxon>
    </lineage>
</organism>
<evidence type="ECO:0000313" key="3">
    <source>
        <dbReference type="Proteomes" id="UP000249340"/>
    </source>
</evidence>
<evidence type="ECO:0000313" key="2">
    <source>
        <dbReference type="EMBL" id="AXI79673.1"/>
    </source>
</evidence>